<evidence type="ECO:0000313" key="5">
    <source>
        <dbReference type="EMBL" id="CAG9327815.1"/>
    </source>
</evidence>
<gene>
    <name evidence="5" type="ORF">BSTOLATCC_MIC44442</name>
</gene>
<dbReference type="AlphaFoldDB" id="A0AAU9JRW0"/>
<dbReference type="InterPro" id="IPR019320">
    <property type="entry name" value="BORCS8"/>
</dbReference>
<dbReference type="GO" id="GO:0005765">
    <property type="term" value="C:lysosomal membrane"/>
    <property type="evidence" value="ECO:0007669"/>
    <property type="project" value="UniProtKB-SubCell"/>
</dbReference>
<dbReference type="Proteomes" id="UP001162131">
    <property type="component" value="Unassembled WGS sequence"/>
</dbReference>
<evidence type="ECO:0000256" key="2">
    <source>
        <dbReference type="ARBA" id="ARBA00010463"/>
    </source>
</evidence>
<proteinExistence type="inferred from homology"/>
<dbReference type="EMBL" id="CAJZBQ010000044">
    <property type="protein sequence ID" value="CAG9327815.1"/>
    <property type="molecule type" value="Genomic_DNA"/>
</dbReference>
<name>A0AAU9JRW0_9CILI</name>
<evidence type="ECO:0000313" key="6">
    <source>
        <dbReference type="Proteomes" id="UP001162131"/>
    </source>
</evidence>
<reference evidence="5" key="1">
    <citation type="submission" date="2021-09" db="EMBL/GenBank/DDBJ databases">
        <authorList>
            <consortium name="AG Swart"/>
            <person name="Singh M."/>
            <person name="Singh A."/>
            <person name="Seah K."/>
            <person name="Emmerich C."/>
        </authorList>
    </citation>
    <scope>NUCLEOTIDE SEQUENCE</scope>
    <source>
        <strain evidence="5">ATCC30299</strain>
    </source>
</reference>
<evidence type="ECO:0000256" key="3">
    <source>
        <dbReference type="ARBA" id="ARBA00023136"/>
    </source>
</evidence>
<comment type="subcellular location">
    <subcellularLocation>
        <location evidence="1">Lysosome membrane</location>
    </subcellularLocation>
</comment>
<keyword evidence="4" id="KW-0458">Lysosome</keyword>
<comment type="caution">
    <text evidence="5">The sequence shown here is derived from an EMBL/GenBank/DDBJ whole genome shotgun (WGS) entry which is preliminary data.</text>
</comment>
<keyword evidence="3" id="KW-0472">Membrane</keyword>
<dbReference type="PANTHER" id="PTHR21146:SF0">
    <property type="entry name" value="BLOC-1-RELATED COMPLEX SUBUNIT 8"/>
    <property type="match status" value="1"/>
</dbReference>
<evidence type="ECO:0000256" key="1">
    <source>
        <dbReference type="ARBA" id="ARBA00004656"/>
    </source>
</evidence>
<comment type="similarity">
    <text evidence="2">Belongs to the BORCS8 family.</text>
</comment>
<evidence type="ECO:0000256" key="4">
    <source>
        <dbReference type="ARBA" id="ARBA00023228"/>
    </source>
</evidence>
<accession>A0AAU9JRW0</accession>
<protein>
    <submittedName>
        <fullName evidence="5">Uncharacterized protein</fullName>
    </submittedName>
</protein>
<dbReference type="Pfam" id="PF10167">
    <property type="entry name" value="BORCS8"/>
    <property type="match status" value="1"/>
</dbReference>
<sequence length="104" mass="11650">MLGLKNTQIAFSAPINGVLISLANEPSLGLYYVQQHIKATTPLNAETQETVENAHDTMKNALPDLENTIEEVKLISELMDKWRPGMFASMQKIHETLDKKLKTV</sequence>
<keyword evidence="6" id="KW-1185">Reference proteome</keyword>
<organism evidence="5 6">
    <name type="scientific">Blepharisma stoltei</name>
    <dbReference type="NCBI Taxonomy" id="1481888"/>
    <lineage>
        <taxon>Eukaryota</taxon>
        <taxon>Sar</taxon>
        <taxon>Alveolata</taxon>
        <taxon>Ciliophora</taxon>
        <taxon>Postciliodesmatophora</taxon>
        <taxon>Heterotrichea</taxon>
        <taxon>Heterotrichida</taxon>
        <taxon>Blepharismidae</taxon>
        <taxon>Blepharisma</taxon>
    </lineage>
</organism>
<dbReference type="PANTHER" id="PTHR21146">
    <property type="entry name" value="MEF2B PROTEIN"/>
    <property type="match status" value="1"/>
</dbReference>